<reference evidence="2" key="1">
    <citation type="submission" date="2017-11" db="EMBL/GenBank/DDBJ databases">
        <authorList>
            <person name="Zhu W."/>
        </authorList>
    </citation>
    <scope>NUCLEOTIDE SEQUENCE [LARGE SCALE GENOMIC DNA]</scope>
    <source>
        <strain evidence="2">CAU 1183</strain>
    </source>
</reference>
<dbReference type="EMBL" id="PIOC01000005">
    <property type="protein sequence ID" value="RDW21041.1"/>
    <property type="molecule type" value="Genomic_DNA"/>
</dbReference>
<accession>A0A3D8Q0B3</accession>
<dbReference type="RefSeq" id="WP_115771820.1">
    <property type="nucleotide sequence ID" value="NZ_PIOC01000005.1"/>
</dbReference>
<evidence type="ECO:0000313" key="1">
    <source>
        <dbReference type="EMBL" id="RDW21041.1"/>
    </source>
</evidence>
<dbReference type="AlphaFoldDB" id="A0A3D8Q0B3"/>
<proteinExistence type="predicted"/>
<evidence type="ECO:0000313" key="2">
    <source>
        <dbReference type="Proteomes" id="UP000257143"/>
    </source>
</evidence>
<dbReference type="OrthoDB" id="2184509at2"/>
<organism evidence="1 2">
    <name type="scientific">Oceanobacillus arenosus</name>
    <dbReference type="NCBI Taxonomy" id="1229153"/>
    <lineage>
        <taxon>Bacteria</taxon>
        <taxon>Bacillati</taxon>
        <taxon>Bacillota</taxon>
        <taxon>Bacilli</taxon>
        <taxon>Bacillales</taxon>
        <taxon>Bacillaceae</taxon>
        <taxon>Oceanobacillus</taxon>
    </lineage>
</organism>
<dbReference type="Pfam" id="PF25681">
    <property type="entry name" value="Phage_TTP_17"/>
    <property type="match status" value="1"/>
</dbReference>
<dbReference type="InterPro" id="IPR058154">
    <property type="entry name" value="Bxb1_TTP-like"/>
</dbReference>
<protein>
    <submittedName>
        <fullName evidence="1">Phage tail protein</fullName>
    </submittedName>
</protein>
<keyword evidence="2" id="KW-1185">Reference proteome</keyword>
<dbReference type="Proteomes" id="UP000257143">
    <property type="component" value="Unassembled WGS sequence"/>
</dbReference>
<name>A0A3D8Q0B3_9BACI</name>
<gene>
    <name evidence="1" type="ORF">CWR48_04305</name>
</gene>
<comment type="caution">
    <text evidence="1">The sequence shown here is derived from an EMBL/GenBank/DDBJ whole genome shotgun (WGS) entry which is preliminary data.</text>
</comment>
<sequence>MSDAKNVSTAKPKVGGAVYSSPLGTTLPLDAATEIDPAFKSLGYISEDGMANENTPESEIIKAWGGDTVASVQTGKEDAFTYTLIEATNVDVLKEIYGQDNVTGTLDTGITIKANSKELEEHCLVIDMILKGGILKRIVIPSGKVSEVGEISYADADAIGYETTIQAIPDSEGNTHYEYIQKNAPAGGN</sequence>